<dbReference type="PROSITE" id="PS00550">
    <property type="entry name" value="HEMERYTHRINS"/>
    <property type="match status" value="1"/>
</dbReference>
<dbReference type="AlphaFoldDB" id="A0A178JE13"/>
<feature type="domain" description="GGDEF" evidence="8">
    <location>
        <begin position="236"/>
        <end position="369"/>
    </location>
</feature>
<keyword evidence="4" id="KW-0479">Metal-binding</keyword>
<dbReference type="PROSITE" id="PS50887">
    <property type="entry name" value="GGDEF"/>
    <property type="match status" value="1"/>
</dbReference>
<evidence type="ECO:0000256" key="1">
    <source>
        <dbReference type="ARBA" id="ARBA00001946"/>
    </source>
</evidence>
<evidence type="ECO:0000313" key="13">
    <source>
        <dbReference type="Proteomes" id="UP000501443"/>
    </source>
</evidence>
<dbReference type="GO" id="GO:0052621">
    <property type="term" value="F:diguanylate cyclase activity"/>
    <property type="evidence" value="ECO:0007669"/>
    <property type="project" value="UniProtKB-EC"/>
</dbReference>
<dbReference type="GO" id="GO:0005886">
    <property type="term" value="C:plasma membrane"/>
    <property type="evidence" value="ECO:0007669"/>
    <property type="project" value="TreeGrafter"/>
</dbReference>
<evidence type="ECO:0000256" key="2">
    <source>
        <dbReference type="ARBA" id="ARBA00010587"/>
    </source>
</evidence>
<dbReference type="EMBL" id="CP053541">
    <property type="protein sequence ID" value="QJY35923.1"/>
    <property type="molecule type" value="Genomic_DNA"/>
</dbReference>
<dbReference type="SUPFAM" id="SSF47188">
    <property type="entry name" value="Hemerythrin-like"/>
    <property type="match status" value="1"/>
</dbReference>
<dbReference type="GO" id="GO:0046872">
    <property type="term" value="F:metal ion binding"/>
    <property type="evidence" value="ECO:0007669"/>
    <property type="project" value="UniProtKB-KW"/>
</dbReference>
<proteinExistence type="inferred from homology"/>
<dbReference type="Gene3D" id="3.30.70.270">
    <property type="match status" value="1"/>
</dbReference>
<dbReference type="SMART" id="SM00267">
    <property type="entry name" value="GGDEF"/>
    <property type="match status" value="1"/>
</dbReference>
<protein>
    <recommendedName>
        <fullName evidence="3">diguanylate cyclase</fullName>
        <ecNumber evidence="3">2.7.7.65</ecNumber>
    </recommendedName>
</protein>
<evidence type="ECO:0000256" key="5">
    <source>
        <dbReference type="ARBA" id="ARBA00023004"/>
    </source>
</evidence>
<comment type="catalytic activity">
    <reaction evidence="6">
        <text>2 GTP = 3',3'-c-di-GMP + 2 diphosphate</text>
        <dbReference type="Rhea" id="RHEA:24898"/>
        <dbReference type="ChEBI" id="CHEBI:33019"/>
        <dbReference type="ChEBI" id="CHEBI:37565"/>
        <dbReference type="ChEBI" id="CHEBI:58805"/>
        <dbReference type="EC" id="2.7.7.65"/>
    </reaction>
</comment>
<dbReference type="FunFam" id="3.30.70.270:FF:000001">
    <property type="entry name" value="Diguanylate cyclase domain protein"/>
    <property type="match status" value="1"/>
</dbReference>
<dbReference type="PANTHER" id="PTHR45138:SF9">
    <property type="entry name" value="DIGUANYLATE CYCLASE DGCM-RELATED"/>
    <property type="match status" value="1"/>
</dbReference>
<organism evidence="10 12">
    <name type="scientific">Vibrio europaeus</name>
    <dbReference type="NCBI Taxonomy" id="300876"/>
    <lineage>
        <taxon>Bacteria</taxon>
        <taxon>Pseudomonadati</taxon>
        <taxon>Pseudomonadota</taxon>
        <taxon>Gammaproteobacteria</taxon>
        <taxon>Vibrionales</taxon>
        <taxon>Vibrionaceae</taxon>
        <taxon>Vibrio</taxon>
        <taxon>Vibrio oreintalis group</taxon>
    </lineage>
</organism>
<dbReference type="Proteomes" id="UP001150001">
    <property type="component" value="Unassembled WGS sequence"/>
</dbReference>
<reference evidence="9" key="3">
    <citation type="submission" date="2022-11" db="EMBL/GenBank/DDBJ databases">
        <title>Role of the vibriolysin VemA secreted by the emergent pathogen Vibrio europaeus in the colonization of Manila clam mucus.</title>
        <authorList>
            <person name="Martinez C."/>
            <person name="Rodriguez S."/>
            <person name="Vences A."/>
            <person name="Barja J.L."/>
            <person name="Toranzo A.E."/>
            <person name="Dubert J."/>
        </authorList>
    </citation>
    <scope>NUCLEOTIDE SEQUENCE</scope>
    <source>
        <strain evidence="9">3454</strain>
    </source>
</reference>
<dbReference type="InterPro" id="IPR029787">
    <property type="entry name" value="Nucleotide_cyclase"/>
</dbReference>
<dbReference type="CDD" id="cd12107">
    <property type="entry name" value="Hemerythrin"/>
    <property type="match status" value="1"/>
</dbReference>
<comment type="similarity">
    <text evidence="2">Belongs to the hemerythrin family.</text>
</comment>
<accession>A0A178JE13</accession>
<evidence type="ECO:0000256" key="4">
    <source>
        <dbReference type="ARBA" id="ARBA00022723"/>
    </source>
</evidence>
<evidence type="ECO:0000256" key="6">
    <source>
        <dbReference type="ARBA" id="ARBA00034247"/>
    </source>
</evidence>
<dbReference type="InterPro" id="IPR043128">
    <property type="entry name" value="Rev_trsase/Diguanyl_cyclase"/>
</dbReference>
<dbReference type="Proteomes" id="UP000094761">
    <property type="component" value="Unassembled WGS sequence"/>
</dbReference>
<evidence type="ECO:0000259" key="8">
    <source>
        <dbReference type="PROSITE" id="PS50887"/>
    </source>
</evidence>
<dbReference type="PANTHER" id="PTHR45138">
    <property type="entry name" value="REGULATORY COMPONENTS OF SENSORY TRANSDUCTION SYSTEM"/>
    <property type="match status" value="1"/>
</dbReference>
<dbReference type="Pfam" id="PF01814">
    <property type="entry name" value="Hemerythrin"/>
    <property type="match status" value="1"/>
</dbReference>
<keyword evidence="14" id="KW-1185">Reference proteome</keyword>
<dbReference type="Pfam" id="PF00990">
    <property type="entry name" value="GGDEF"/>
    <property type="match status" value="1"/>
</dbReference>
<reference evidence="11 13" key="2">
    <citation type="submission" date="2020-05" db="EMBL/GenBank/DDBJ databases">
        <title>First description outside Europe of the emergent pathogen for shellfish aquaculture Vibrio europaeus.</title>
        <authorList>
            <person name="Dubert J."/>
            <person name="Rojas R."/>
        </authorList>
    </citation>
    <scope>NUCLEOTIDE SEQUENCE [LARGE SCALE GENOMIC DNA]</scope>
    <source>
        <strain evidence="11 13">NPI-1</strain>
    </source>
</reference>
<reference evidence="10 12" key="1">
    <citation type="submission" date="2016-03" db="EMBL/GenBank/DDBJ databases">
        <title>Draft genome sequence of the Vibrio tubiashii subs. europaeus.</title>
        <authorList>
            <person name="Spinard E."/>
            <person name="Dubert J."/>
            <person name="Nelson D.R."/>
            <person name="Barja J.L."/>
        </authorList>
    </citation>
    <scope>NUCLEOTIDE SEQUENCE [LARGE SCALE GENOMIC DNA]</scope>
    <source>
        <strain evidence="12">PP-638</strain>
        <strain evidence="10">PP2-638</strain>
    </source>
</reference>
<dbReference type="InterPro" id="IPR050469">
    <property type="entry name" value="Diguanylate_Cyclase"/>
</dbReference>
<dbReference type="EC" id="2.7.7.65" evidence="3"/>
<dbReference type="InterPro" id="IPR035938">
    <property type="entry name" value="Hemerythrin-like_sf"/>
</dbReference>
<evidence type="ECO:0000256" key="3">
    <source>
        <dbReference type="ARBA" id="ARBA00012528"/>
    </source>
</evidence>
<dbReference type="NCBIfam" id="NF033749">
    <property type="entry name" value="bact_hemeryth"/>
    <property type="match status" value="1"/>
</dbReference>
<keyword evidence="7" id="KW-0175">Coiled coil</keyword>
<gene>
    <name evidence="10" type="ORF">AZ468_03130</name>
    <name evidence="11" type="ORF">HOO69_04580</name>
    <name evidence="9" type="ORF">OPW20_00505</name>
</gene>
<dbReference type="SUPFAM" id="SSF55073">
    <property type="entry name" value="Nucleotide cyclase"/>
    <property type="match status" value="1"/>
</dbReference>
<keyword evidence="5" id="KW-0408">Iron</keyword>
<evidence type="ECO:0000313" key="14">
    <source>
        <dbReference type="Proteomes" id="UP001150001"/>
    </source>
</evidence>
<name>A0A178JE13_9VIBR</name>
<dbReference type="InterPro" id="IPR012312">
    <property type="entry name" value="Hemerythrin-like"/>
</dbReference>
<dbReference type="Gene3D" id="1.20.120.50">
    <property type="entry name" value="Hemerythrin-like"/>
    <property type="match status" value="1"/>
</dbReference>
<dbReference type="CDD" id="cd01949">
    <property type="entry name" value="GGDEF"/>
    <property type="match status" value="1"/>
</dbReference>
<dbReference type="InterPro" id="IPR000160">
    <property type="entry name" value="GGDEF_dom"/>
</dbReference>
<evidence type="ECO:0000313" key="9">
    <source>
        <dbReference type="EMBL" id="MDC5738525.1"/>
    </source>
</evidence>
<dbReference type="EMBL" id="JAPFIT010000003">
    <property type="protein sequence ID" value="MDC5738525.1"/>
    <property type="molecule type" value="Genomic_DNA"/>
</dbReference>
<dbReference type="NCBIfam" id="TIGR00254">
    <property type="entry name" value="GGDEF"/>
    <property type="match status" value="1"/>
</dbReference>
<dbReference type="EMBL" id="LUAX01000001">
    <property type="protein sequence ID" value="OAN00132.1"/>
    <property type="molecule type" value="Genomic_DNA"/>
</dbReference>
<sequence length="369" mass="42520">MKSFEWDACYETGLDEVDEQHQYLVEVINRYGDLIAQNSISLQDIRMALFELSRYAEFHFKEEENLMRRVGVYDKHIEEHIKVHRAFMTDIISMQSFISEDNKKTSEHLLNFLIHWLAYHILGIDQNMSRQVKQIESGVLPKVAWENEEKQQDSSTEPLLKALNGLFEQVSERNKELLELNQHLEDKVEERTKQLSKANKQLEELSLTDSLTNLPNRRCAIRKLKAYWQESTHNHEPLVCIMIDVDYFKQVNDSAGHDAGDRLLTELSQTLADSFRSDDLVCRLGGDEFFVICPNTDIQGGVHIAELTRHKVNQMLVPVGESVWRGSISVGVGERTIEMHDYNDLIKAADNAVYDAKSKGRNQVSALGR</sequence>
<dbReference type="OrthoDB" id="9813903at2"/>
<dbReference type="RefSeq" id="WP_069666079.1">
    <property type="nucleotide sequence ID" value="NZ_CP053541.1"/>
</dbReference>
<dbReference type="GO" id="GO:1902201">
    <property type="term" value="P:negative regulation of bacterial-type flagellum-dependent cell motility"/>
    <property type="evidence" value="ECO:0007669"/>
    <property type="project" value="TreeGrafter"/>
</dbReference>
<dbReference type="InterPro" id="IPR012827">
    <property type="entry name" value="Hemerythrin_metal-bd"/>
</dbReference>
<evidence type="ECO:0000256" key="7">
    <source>
        <dbReference type="SAM" id="Coils"/>
    </source>
</evidence>
<comment type="cofactor">
    <cofactor evidence="1">
        <name>Mg(2+)</name>
        <dbReference type="ChEBI" id="CHEBI:18420"/>
    </cofactor>
</comment>
<feature type="coiled-coil region" evidence="7">
    <location>
        <begin position="160"/>
        <end position="208"/>
    </location>
</feature>
<evidence type="ECO:0000313" key="11">
    <source>
        <dbReference type="EMBL" id="QJY35923.1"/>
    </source>
</evidence>
<dbReference type="InterPro" id="IPR016131">
    <property type="entry name" value="Haemerythrin_Fe_BS"/>
</dbReference>
<evidence type="ECO:0000313" key="12">
    <source>
        <dbReference type="Proteomes" id="UP000094761"/>
    </source>
</evidence>
<dbReference type="GeneID" id="78074674"/>
<dbReference type="NCBIfam" id="TIGR02481">
    <property type="entry name" value="hemeryth_dom"/>
    <property type="match status" value="1"/>
</dbReference>
<evidence type="ECO:0000313" key="10">
    <source>
        <dbReference type="EMBL" id="OAN00132.1"/>
    </source>
</evidence>
<dbReference type="GO" id="GO:0043709">
    <property type="term" value="P:cell adhesion involved in single-species biofilm formation"/>
    <property type="evidence" value="ECO:0007669"/>
    <property type="project" value="TreeGrafter"/>
</dbReference>
<dbReference type="Proteomes" id="UP000501443">
    <property type="component" value="Chromosome 1"/>
</dbReference>